<name>A0A2P6N7B3_9EUKA</name>
<dbReference type="InParanoid" id="A0A2P6N7B3"/>
<organism evidence="4 6">
    <name type="scientific">Planoprotostelium fungivorum</name>
    <dbReference type="NCBI Taxonomy" id="1890364"/>
    <lineage>
        <taxon>Eukaryota</taxon>
        <taxon>Amoebozoa</taxon>
        <taxon>Evosea</taxon>
        <taxon>Variosea</taxon>
        <taxon>Cavosteliida</taxon>
        <taxon>Cavosteliaceae</taxon>
        <taxon>Planoprotostelium</taxon>
    </lineage>
</organism>
<dbReference type="GO" id="GO:0000993">
    <property type="term" value="F:RNA polymerase II complex binding"/>
    <property type="evidence" value="ECO:0007669"/>
    <property type="project" value="TreeGrafter"/>
</dbReference>
<evidence type="ECO:0000256" key="3">
    <source>
        <dbReference type="ARBA" id="ARBA00023242"/>
    </source>
</evidence>
<dbReference type="PANTHER" id="PTHR23188:SF12">
    <property type="entry name" value="RNA POLYMERASE II-ASSOCIATED FACTOR 1 HOMOLOG"/>
    <property type="match status" value="1"/>
</dbReference>
<comment type="caution">
    <text evidence="4">The sequence shown here is derived from an EMBL/GenBank/DDBJ whole genome shotgun (WGS) entry which is preliminary data.</text>
</comment>
<dbReference type="Pfam" id="PF03985">
    <property type="entry name" value="Paf1"/>
    <property type="match status" value="1"/>
</dbReference>
<keyword evidence="6" id="KW-1185">Reference proteome</keyword>
<accession>A0A2P6N7B3</accession>
<evidence type="ECO:0000313" key="6">
    <source>
        <dbReference type="Proteomes" id="UP000241769"/>
    </source>
</evidence>
<evidence type="ECO:0000256" key="2">
    <source>
        <dbReference type="ARBA" id="ARBA00007560"/>
    </source>
</evidence>
<dbReference type="PANTHER" id="PTHR23188">
    <property type="entry name" value="RNA POLYMERASE II-ASSOCIATED FACTOR 1 HOMOLOG"/>
    <property type="match status" value="1"/>
</dbReference>
<evidence type="ECO:0000313" key="4">
    <source>
        <dbReference type="EMBL" id="PRP79833.1"/>
    </source>
</evidence>
<gene>
    <name evidence="5" type="ORF">PROFUN_04846</name>
    <name evidence="4" type="ORF">PROFUN_12505</name>
</gene>
<proteinExistence type="inferred from homology"/>
<evidence type="ECO:0000313" key="5">
    <source>
        <dbReference type="EMBL" id="PRP82541.1"/>
    </source>
</evidence>
<dbReference type="GO" id="GO:0006368">
    <property type="term" value="P:transcription elongation by RNA polymerase II"/>
    <property type="evidence" value="ECO:0007669"/>
    <property type="project" value="InterPro"/>
</dbReference>
<comment type="subcellular location">
    <subcellularLocation>
        <location evidence="1">Nucleus</location>
    </subcellularLocation>
</comment>
<evidence type="ECO:0000256" key="1">
    <source>
        <dbReference type="ARBA" id="ARBA00004123"/>
    </source>
</evidence>
<keyword evidence="3" id="KW-0539">Nucleus</keyword>
<dbReference type="InterPro" id="IPR007133">
    <property type="entry name" value="RNA_pol_II-assoc_Paf1"/>
</dbReference>
<dbReference type="AlphaFoldDB" id="A0A2P6N7B3"/>
<comment type="similarity">
    <text evidence="2">Belongs to the PAF1 family.</text>
</comment>
<dbReference type="GO" id="GO:0003682">
    <property type="term" value="F:chromatin binding"/>
    <property type="evidence" value="ECO:0007669"/>
    <property type="project" value="TreeGrafter"/>
</dbReference>
<dbReference type="GO" id="GO:0016593">
    <property type="term" value="C:Cdc73/Paf1 complex"/>
    <property type="evidence" value="ECO:0007669"/>
    <property type="project" value="InterPro"/>
</dbReference>
<dbReference type="FunCoup" id="A0A2P6N7B3">
    <property type="interactions" value="335"/>
</dbReference>
<dbReference type="EMBL" id="MDYQ01000169">
    <property type="protein sequence ID" value="PRP79833.1"/>
    <property type="molecule type" value="Genomic_DNA"/>
</dbReference>
<dbReference type="OrthoDB" id="10260285at2759"/>
<dbReference type="Proteomes" id="UP000241769">
    <property type="component" value="Unassembled WGS sequence"/>
</dbReference>
<dbReference type="EMBL" id="MDYQ01000100">
    <property type="protein sequence ID" value="PRP82541.1"/>
    <property type="molecule type" value="Genomic_DNA"/>
</dbReference>
<sequence>MSQNGTTPVTAKNTAIPGAAPTPGKSEFICKLKYHNRIPDVPFEPKLLVYPFDPQRFVKYIPNSLERTQKWALHTEPSLALPIRLVDPNYQRTIEGGGVTDPNDLALMQPLDSVEEACGGVSKTTSKKKERPAVFWSQRTRYMAGHYDGPQIKSMSIETRCVCVGIVGKKRDEKIRSIDMTFEAARGTPKHHRNAELTVAKITPVLPDFDRWGNEYNQVVFESDPINASTHQDWSLDRRAFSKAESIIKGFHTSDEERRNVVAYLVPKNTTLANREREEMEEKDEVEYEWVREYTYEHAPKESFQGTYCFSVGNDAVTYNPLVNRFSFLKFKDATGQFIQPVKVTSQKRKMTDEEAKVWTKRKKSIVPEDYNI</sequence>
<protein>
    <submittedName>
        <fullName evidence="4">Paf1 complex protein</fullName>
    </submittedName>
</protein>
<reference evidence="4 6" key="1">
    <citation type="journal article" date="2018" name="Genome Biol. Evol.">
        <title>Multiple Roots of Fruiting Body Formation in Amoebozoa.</title>
        <authorList>
            <person name="Hillmann F."/>
            <person name="Forbes G."/>
            <person name="Novohradska S."/>
            <person name="Ferling I."/>
            <person name="Riege K."/>
            <person name="Groth M."/>
            <person name="Westermann M."/>
            <person name="Marz M."/>
            <person name="Spaller T."/>
            <person name="Winckler T."/>
            <person name="Schaap P."/>
            <person name="Glockner G."/>
        </authorList>
    </citation>
    <scope>NUCLEOTIDE SEQUENCE [LARGE SCALE GENOMIC DNA]</scope>
    <source>
        <strain evidence="4 6">Jena</strain>
    </source>
</reference>
<dbReference type="STRING" id="1890364.A0A2P6N7B3"/>